<dbReference type="PANTHER" id="PTHR36896:SF2">
    <property type="entry name" value="OS01G0729500 PROTEIN"/>
    <property type="match status" value="1"/>
</dbReference>
<feature type="region of interest" description="Disordered" evidence="1">
    <location>
        <begin position="85"/>
        <end position="111"/>
    </location>
</feature>
<gene>
    <name evidence="2" type="ORF">TIFTF001_012686</name>
</gene>
<feature type="compositionally biased region" description="Low complexity" evidence="1">
    <location>
        <begin position="85"/>
        <end position="103"/>
    </location>
</feature>
<reference evidence="2" key="1">
    <citation type="submission" date="2023-07" db="EMBL/GenBank/DDBJ databases">
        <title>draft genome sequence of fig (Ficus carica).</title>
        <authorList>
            <person name="Takahashi T."/>
            <person name="Nishimura K."/>
        </authorList>
    </citation>
    <scope>NUCLEOTIDE SEQUENCE</scope>
</reference>
<name>A0AA88A2U0_FICCA</name>
<evidence type="ECO:0000313" key="3">
    <source>
        <dbReference type="Proteomes" id="UP001187192"/>
    </source>
</evidence>
<proteinExistence type="predicted"/>
<dbReference type="EMBL" id="BTGU01000016">
    <property type="protein sequence ID" value="GMN43477.1"/>
    <property type="molecule type" value="Genomic_DNA"/>
</dbReference>
<keyword evidence="3" id="KW-1185">Reference proteome</keyword>
<protein>
    <submittedName>
        <fullName evidence="2">Uncharacterized protein</fullName>
    </submittedName>
</protein>
<evidence type="ECO:0000313" key="2">
    <source>
        <dbReference type="EMBL" id="GMN43477.1"/>
    </source>
</evidence>
<comment type="caution">
    <text evidence="2">The sequence shown here is derived from an EMBL/GenBank/DDBJ whole genome shotgun (WGS) entry which is preliminary data.</text>
</comment>
<organism evidence="2 3">
    <name type="scientific">Ficus carica</name>
    <name type="common">Common fig</name>
    <dbReference type="NCBI Taxonomy" id="3494"/>
    <lineage>
        <taxon>Eukaryota</taxon>
        <taxon>Viridiplantae</taxon>
        <taxon>Streptophyta</taxon>
        <taxon>Embryophyta</taxon>
        <taxon>Tracheophyta</taxon>
        <taxon>Spermatophyta</taxon>
        <taxon>Magnoliopsida</taxon>
        <taxon>eudicotyledons</taxon>
        <taxon>Gunneridae</taxon>
        <taxon>Pentapetalae</taxon>
        <taxon>rosids</taxon>
        <taxon>fabids</taxon>
        <taxon>Rosales</taxon>
        <taxon>Moraceae</taxon>
        <taxon>Ficeae</taxon>
        <taxon>Ficus</taxon>
    </lineage>
</organism>
<dbReference type="AlphaFoldDB" id="A0AA88A2U0"/>
<evidence type="ECO:0000256" key="1">
    <source>
        <dbReference type="SAM" id="MobiDB-lite"/>
    </source>
</evidence>
<sequence length="159" mass="17721">MTRRFWKCDFVFLPYIVPKRPGEEFTQVVVADKLKIKPQPKSQSLNSPMAAADRIQHLPISVLVRLFLLVLLVPTQLYSSHAMSLSGSASSGRNLLGSSSNANTIRRNSNRIPNCNDMSSASLCSQNPKCRWCRSLALDDMCFSKPEASRLPLEVFSCS</sequence>
<accession>A0AA88A2U0</accession>
<dbReference type="Proteomes" id="UP001187192">
    <property type="component" value="Unassembled WGS sequence"/>
</dbReference>
<dbReference type="PANTHER" id="PTHR36896">
    <property type="entry name" value="OS01G0729500 PROTEIN"/>
    <property type="match status" value="1"/>
</dbReference>